<evidence type="ECO:0000256" key="1">
    <source>
        <dbReference type="SAM" id="MobiDB-lite"/>
    </source>
</evidence>
<feature type="compositionally biased region" description="Basic and acidic residues" evidence="1">
    <location>
        <begin position="1"/>
        <end position="10"/>
    </location>
</feature>
<evidence type="ECO:0008006" key="4">
    <source>
        <dbReference type="Google" id="ProtNLM"/>
    </source>
</evidence>
<sequence length="391" mass="42681">MHTYVVERDVSVAGEPEPPNGVGGGSPQDTLRVQKMEIQLGGSVRALPTGRQGSEAISAAGKATAIHISTSRLTQTINLHTFHISPALGLNWTPSQHIELQLPPELDLISGRAALDDEARRLQLTPCRYKHMCDGANIDDKKAAKTDAVDVSTLSHDTVEIQFVTRSGTLTSQIGLPRFRALEASVLGCGGGFPARLFRGIEAVNPDSEGATGVTVAVAGGVGICAFLAIADRIDIDAAQVRTEDNDYRNGKENVKSPVLFWTLHVDDWEFVRFVIQNGRLAVGVWSRIHVFLTCGTDKITPGRAKGVIEDISKLLNVDERLICHFRRMQVDDVERVVESRTNIASCRPGVSQRGCSTIHFCGGKSLEWQIKRWSRSMKTSVAVYTTKMQK</sequence>
<dbReference type="Proteomes" id="UP001358417">
    <property type="component" value="Unassembled WGS sequence"/>
</dbReference>
<dbReference type="EMBL" id="JAVRRD010000017">
    <property type="protein sequence ID" value="KAK5050529.1"/>
    <property type="molecule type" value="Genomic_DNA"/>
</dbReference>
<feature type="region of interest" description="Disordered" evidence="1">
    <location>
        <begin position="1"/>
        <end position="29"/>
    </location>
</feature>
<organism evidence="2 3">
    <name type="scientific">Exophiala bonariae</name>
    <dbReference type="NCBI Taxonomy" id="1690606"/>
    <lineage>
        <taxon>Eukaryota</taxon>
        <taxon>Fungi</taxon>
        <taxon>Dikarya</taxon>
        <taxon>Ascomycota</taxon>
        <taxon>Pezizomycotina</taxon>
        <taxon>Eurotiomycetes</taxon>
        <taxon>Chaetothyriomycetidae</taxon>
        <taxon>Chaetothyriales</taxon>
        <taxon>Herpotrichiellaceae</taxon>
        <taxon>Exophiala</taxon>
    </lineage>
</organism>
<dbReference type="GeneID" id="89971993"/>
<keyword evidence="3" id="KW-1185">Reference proteome</keyword>
<gene>
    <name evidence="2" type="ORF">LTR84_003810</name>
</gene>
<proteinExistence type="predicted"/>
<name>A0AAV9N642_9EURO</name>
<protein>
    <recommendedName>
        <fullName evidence="4">FAD-binding FR-type domain-containing protein</fullName>
    </recommendedName>
</protein>
<dbReference type="RefSeq" id="XP_064705115.1">
    <property type="nucleotide sequence ID" value="XM_064847394.1"/>
</dbReference>
<comment type="caution">
    <text evidence="2">The sequence shown here is derived from an EMBL/GenBank/DDBJ whole genome shotgun (WGS) entry which is preliminary data.</text>
</comment>
<accession>A0AAV9N642</accession>
<evidence type="ECO:0000313" key="2">
    <source>
        <dbReference type="EMBL" id="KAK5050529.1"/>
    </source>
</evidence>
<dbReference type="AlphaFoldDB" id="A0AAV9N642"/>
<evidence type="ECO:0000313" key="3">
    <source>
        <dbReference type="Proteomes" id="UP001358417"/>
    </source>
</evidence>
<reference evidence="2 3" key="1">
    <citation type="submission" date="2023-08" db="EMBL/GenBank/DDBJ databases">
        <title>Black Yeasts Isolated from many extreme environments.</title>
        <authorList>
            <person name="Coleine C."/>
            <person name="Stajich J.E."/>
            <person name="Selbmann L."/>
        </authorList>
    </citation>
    <scope>NUCLEOTIDE SEQUENCE [LARGE SCALE GENOMIC DNA]</scope>
    <source>
        <strain evidence="2 3">CCFEE 5792</strain>
    </source>
</reference>